<dbReference type="InterPro" id="IPR007402">
    <property type="entry name" value="DUF455"/>
</dbReference>
<dbReference type="EMBL" id="CP018799">
    <property type="protein sequence ID" value="ATX80365.1"/>
    <property type="molecule type" value="Genomic_DNA"/>
</dbReference>
<sequence>MNELRDGARCCLLLADVDEKLARVRDLSRSWQAGALKLDRESDPEPVDQPGRPEHPELIKASRVKRRGFGTIEGRAIMMHAIAHIEFNAINLALDAVQRFSGMPEAYYTDWLGVAAEEAYHFDLIRAHLRHLGADYGDYVAHGGLWEMCEKTAYDVLVRMALVPRVLEARGLDVTPGIQEKLRQAGDENAATILDVILHDEIGHVAIGNRWYHYLCKQRGLEPVPFFLELLDKHYPKGLFGPFNIDAREQAGFTESEIKLLTATL</sequence>
<dbReference type="OrthoDB" id="5290384at2"/>
<gene>
    <name evidence="1" type="ORF">Ga0123461_1959</name>
</gene>
<dbReference type="AlphaFoldDB" id="A0A2K8KZD0"/>
<evidence type="ECO:0000313" key="1">
    <source>
        <dbReference type="EMBL" id="ATX80365.1"/>
    </source>
</evidence>
<dbReference type="InterPro" id="IPR009078">
    <property type="entry name" value="Ferritin-like_SF"/>
</dbReference>
<dbReference type="Pfam" id="PF04305">
    <property type="entry name" value="DUF455"/>
    <property type="match status" value="1"/>
</dbReference>
<organism evidence="1 2">
    <name type="scientific">Mariprofundus aestuarium</name>
    <dbReference type="NCBI Taxonomy" id="1921086"/>
    <lineage>
        <taxon>Bacteria</taxon>
        <taxon>Pseudomonadati</taxon>
        <taxon>Pseudomonadota</taxon>
        <taxon>Candidatius Mariprofundia</taxon>
        <taxon>Mariprofundales</taxon>
        <taxon>Mariprofundaceae</taxon>
        <taxon>Mariprofundus</taxon>
    </lineage>
</organism>
<dbReference type="PANTHER" id="PTHR42782:SF4">
    <property type="entry name" value="DUF455 DOMAIN-CONTAINING PROTEIN"/>
    <property type="match status" value="1"/>
</dbReference>
<dbReference type="Proteomes" id="UP000231701">
    <property type="component" value="Chromosome"/>
</dbReference>
<evidence type="ECO:0000313" key="2">
    <source>
        <dbReference type="Proteomes" id="UP000231701"/>
    </source>
</evidence>
<reference evidence="1 2" key="1">
    <citation type="submission" date="2016-12" db="EMBL/GenBank/DDBJ databases">
        <title>Isolation and genomic insights into novel planktonic Zetaproteobacteria from stratified waters of the Chesapeake Bay.</title>
        <authorList>
            <person name="McAllister S.M."/>
            <person name="Kato S."/>
            <person name="Chan C.S."/>
            <person name="Chiu B.K."/>
            <person name="Field E.K."/>
        </authorList>
    </citation>
    <scope>NUCLEOTIDE SEQUENCE [LARGE SCALE GENOMIC DNA]</scope>
    <source>
        <strain evidence="1 2">CP-5</strain>
    </source>
</reference>
<dbReference type="KEGG" id="maes:Ga0123461_1959"/>
<protein>
    <submittedName>
        <fullName evidence="1">Uncharacterized conserved protein, contains ferritin-like DUF455 domain</fullName>
    </submittedName>
</protein>
<dbReference type="RefSeq" id="WP_100278139.1">
    <property type="nucleotide sequence ID" value="NZ_CP018799.1"/>
</dbReference>
<keyword evidence="2" id="KW-1185">Reference proteome</keyword>
<dbReference type="PANTHER" id="PTHR42782">
    <property type="entry name" value="SI:CH73-314G15.3"/>
    <property type="match status" value="1"/>
</dbReference>
<accession>A0A2K8KZD0</accession>
<dbReference type="PIRSF" id="PIRSF012318">
    <property type="entry name" value="UCP012318"/>
    <property type="match status" value="1"/>
</dbReference>
<proteinExistence type="predicted"/>
<dbReference type="InterPro" id="IPR011197">
    <property type="entry name" value="UCP012318"/>
</dbReference>
<dbReference type="CDD" id="cd00657">
    <property type="entry name" value="Ferritin_like"/>
    <property type="match status" value="1"/>
</dbReference>
<name>A0A2K8KZD0_MARES</name>
<dbReference type="SUPFAM" id="SSF47240">
    <property type="entry name" value="Ferritin-like"/>
    <property type="match status" value="1"/>
</dbReference>